<dbReference type="EMBL" id="BLXT01002034">
    <property type="protein sequence ID" value="GFN90403.1"/>
    <property type="molecule type" value="Genomic_DNA"/>
</dbReference>
<organism evidence="2 3">
    <name type="scientific">Plakobranchus ocellatus</name>
    <dbReference type="NCBI Taxonomy" id="259542"/>
    <lineage>
        <taxon>Eukaryota</taxon>
        <taxon>Metazoa</taxon>
        <taxon>Spiralia</taxon>
        <taxon>Lophotrochozoa</taxon>
        <taxon>Mollusca</taxon>
        <taxon>Gastropoda</taxon>
        <taxon>Heterobranchia</taxon>
        <taxon>Euthyneura</taxon>
        <taxon>Panpulmonata</taxon>
        <taxon>Sacoglossa</taxon>
        <taxon>Placobranchoidea</taxon>
        <taxon>Plakobranchidae</taxon>
        <taxon>Plakobranchus</taxon>
    </lineage>
</organism>
<reference evidence="2 3" key="1">
    <citation type="journal article" date="2021" name="Elife">
        <title>Chloroplast acquisition without the gene transfer in kleptoplastic sea slugs, Plakobranchus ocellatus.</title>
        <authorList>
            <person name="Maeda T."/>
            <person name="Takahashi S."/>
            <person name="Yoshida T."/>
            <person name="Shimamura S."/>
            <person name="Takaki Y."/>
            <person name="Nagai Y."/>
            <person name="Toyoda A."/>
            <person name="Suzuki Y."/>
            <person name="Arimoto A."/>
            <person name="Ishii H."/>
            <person name="Satoh N."/>
            <person name="Nishiyama T."/>
            <person name="Hasebe M."/>
            <person name="Maruyama T."/>
            <person name="Minagawa J."/>
            <person name="Obokata J."/>
            <person name="Shigenobu S."/>
        </authorList>
    </citation>
    <scope>NUCLEOTIDE SEQUENCE [LARGE SCALE GENOMIC DNA]</scope>
</reference>
<feature type="region of interest" description="Disordered" evidence="1">
    <location>
        <begin position="1"/>
        <end position="68"/>
    </location>
</feature>
<evidence type="ECO:0000256" key="1">
    <source>
        <dbReference type="SAM" id="MobiDB-lite"/>
    </source>
</evidence>
<evidence type="ECO:0000313" key="3">
    <source>
        <dbReference type="Proteomes" id="UP000735302"/>
    </source>
</evidence>
<gene>
    <name evidence="2" type="ORF">PoB_001690900</name>
</gene>
<sequence length="68" mass="8005">MGGQHLRPDRHGSEERHEERREPEEMEETLCLRLDAPQQMKTYGIYDDDDDDDDDNENEDSAFGLQSH</sequence>
<dbReference type="AlphaFoldDB" id="A0AAV3Z523"/>
<keyword evidence="3" id="KW-1185">Reference proteome</keyword>
<comment type="caution">
    <text evidence="2">The sequence shown here is derived from an EMBL/GenBank/DDBJ whole genome shotgun (WGS) entry which is preliminary data.</text>
</comment>
<feature type="compositionally biased region" description="Acidic residues" evidence="1">
    <location>
        <begin position="46"/>
        <end position="60"/>
    </location>
</feature>
<evidence type="ECO:0000313" key="2">
    <source>
        <dbReference type="EMBL" id="GFN90403.1"/>
    </source>
</evidence>
<proteinExistence type="predicted"/>
<protein>
    <submittedName>
        <fullName evidence="2">Uncharacterized protein</fullName>
    </submittedName>
</protein>
<accession>A0AAV3Z523</accession>
<name>A0AAV3Z523_9GAST</name>
<feature type="compositionally biased region" description="Basic and acidic residues" evidence="1">
    <location>
        <begin position="1"/>
        <end position="23"/>
    </location>
</feature>
<dbReference type="Proteomes" id="UP000735302">
    <property type="component" value="Unassembled WGS sequence"/>
</dbReference>